<dbReference type="OrthoDB" id="5804890at2759"/>
<keyword evidence="2" id="KW-0472">Membrane</keyword>
<keyword evidence="4" id="KW-1185">Reference proteome</keyword>
<dbReference type="Proteomes" id="UP000298663">
    <property type="component" value="Unassembled WGS sequence"/>
</dbReference>
<gene>
    <name evidence="3" type="ORF">L596_019311</name>
</gene>
<feature type="compositionally biased region" description="Low complexity" evidence="1">
    <location>
        <begin position="10"/>
        <end position="19"/>
    </location>
</feature>
<reference evidence="3 4" key="1">
    <citation type="journal article" date="2015" name="Genome Biol.">
        <title>Comparative genomics of Steinernema reveals deeply conserved gene regulatory networks.</title>
        <authorList>
            <person name="Dillman A.R."/>
            <person name="Macchietto M."/>
            <person name="Porter C.F."/>
            <person name="Rogers A."/>
            <person name="Williams B."/>
            <person name="Antoshechkin I."/>
            <person name="Lee M.M."/>
            <person name="Goodwin Z."/>
            <person name="Lu X."/>
            <person name="Lewis E.E."/>
            <person name="Goodrich-Blair H."/>
            <person name="Stock S.P."/>
            <person name="Adams B.J."/>
            <person name="Sternberg P.W."/>
            <person name="Mortazavi A."/>
        </authorList>
    </citation>
    <scope>NUCLEOTIDE SEQUENCE [LARGE SCALE GENOMIC DNA]</scope>
    <source>
        <strain evidence="3 4">ALL</strain>
    </source>
</reference>
<feature type="transmembrane region" description="Helical" evidence="2">
    <location>
        <begin position="60"/>
        <end position="83"/>
    </location>
</feature>
<feature type="region of interest" description="Disordered" evidence="1">
    <location>
        <begin position="1"/>
        <end position="24"/>
    </location>
</feature>
<dbReference type="EMBL" id="AZBU02000006">
    <property type="protein sequence ID" value="TKR71766.1"/>
    <property type="molecule type" value="Genomic_DNA"/>
</dbReference>
<keyword evidence="2" id="KW-0812">Transmembrane</keyword>
<dbReference type="AlphaFoldDB" id="A0A4U5MQ36"/>
<dbReference type="STRING" id="34508.A0A4U5MQ36"/>
<name>A0A4U5MQ36_STECR</name>
<keyword evidence="2" id="KW-1133">Transmembrane helix</keyword>
<evidence type="ECO:0000256" key="2">
    <source>
        <dbReference type="SAM" id="Phobius"/>
    </source>
</evidence>
<protein>
    <submittedName>
        <fullName evidence="3">Uncharacterized protein</fullName>
    </submittedName>
</protein>
<sequence length="242" mass="27798">MTDDSKESSESSSSSGSDSGSKELKFFLNTPSKSAGCSVERRRTRRERFFRSVLRRKPCFIYLLVQIALCAVLVTGGFFLPFASESYVNRKEHLRRQEELYEERKERLTLSHCQYEASDEFHMENCATHCGKDAVFYRVFRLTEESRNDVSCFDKIEAFPCHEKNFCADTSEFLMNNAAADFICLGKGHLTLLEDLMSPDTTIFFPRLDVLSTLNVTHGRLVLTNQMVGKCPRCQVATHWHK</sequence>
<organism evidence="3 4">
    <name type="scientific">Steinernema carpocapsae</name>
    <name type="common">Entomopathogenic nematode</name>
    <dbReference type="NCBI Taxonomy" id="34508"/>
    <lineage>
        <taxon>Eukaryota</taxon>
        <taxon>Metazoa</taxon>
        <taxon>Ecdysozoa</taxon>
        <taxon>Nematoda</taxon>
        <taxon>Chromadorea</taxon>
        <taxon>Rhabditida</taxon>
        <taxon>Tylenchina</taxon>
        <taxon>Panagrolaimomorpha</taxon>
        <taxon>Strongyloidoidea</taxon>
        <taxon>Steinernematidae</taxon>
        <taxon>Steinernema</taxon>
    </lineage>
</organism>
<accession>A0A4U5MQ36</accession>
<evidence type="ECO:0000313" key="3">
    <source>
        <dbReference type="EMBL" id="TKR71766.1"/>
    </source>
</evidence>
<comment type="caution">
    <text evidence="3">The sequence shown here is derived from an EMBL/GenBank/DDBJ whole genome shotgun (WGS) entry which is preliminary data.</text>
</comment>
<evidence type="ECO:0000256" key="1">
    <source>
        <dbReference type="SAM" id="MobiDB-lite"/>
    </source>
</evidence>
<evidence type="ECO:0000313" key="4">
    <source>
        <dbReference type="Proteomes" id="UP000298663"/>
    </source>
</evidence>
<reference evidence="3 4" key="2">
    <citation type="journal article" date="2019" name="G3 (Bethesda)">
        <title>Hybrid Assembly of the Genome of the Entomopathogenic Nematode Steinernema carpocapsae Identifies the X-Chromosome.</title>
        <authorList>
            <person name="Serra L."/>
            <person name="Macchietto M."/>
            <person name="Macias-Munoz A."/>
            <person name="McGill C.J."/>
            <person name="Rodriguez I.M."/>
            <person name="Rodriguez B."/>
            <person name="Murad R."/>
            <person name="Mortazavi A."/>
        </authorList>
    </citation>
    <scope>NUCLEOTIDE SEQUENCE [LARGE SCALE GENOMIC DNA]</scope>
    <source>
        <strain evidence="3 4">ALL</strain>
    </source>
</reference>
<proteinExistence type="predicted"/>